<reference evidence="1 2" key="1">
    <citation type="submission" date="2020-08" db="EMBL/GenBank/DDBJ databases">
        <title>Genomic Encyclopedia of Type Strains, Phase IV (KMG-IV): sequencing the most valuable type-strain genomes for metagenomic binning, comparative biology and taxonomic classification.</title>
        <authorList>
            <person name="Goeker M."/>
        </authorList>
    </citation>
    <scope>NUCLEOTIDE SEQUENCE [LARGE SCALE GENOMIC DNA]</scope>
    <source>
        <strain evidence="1 2">DSM 17976</strain>
    </source>
</reference>
<accession>A0A7W5ZIA9</accession>
<evidence type="ECO:0000313" key="1">
    <source>
        <dbReference type="EMBL" id="MBB3837802.1"/>
    </source>
</evidence>
<organism evidence="1 2">
    <name type="scientific">Runella defluvii</name>
    <dbReference type="NCBI Taxonomy" id="370973"/>
    <lineage>
        <taxon>Bacteria</taxon>
        <taxon>Pseudomonadati</taxon>
        <taxon>Bacteroidota</taxon>
        <taxon>Cytophagia</taxon>
        <taxon>Cytophagales</taxon>
        <taxon>Spirosomataceae</taxon>
        <taxon>Runella</taxon>
    </lineage>
</organism>
<protein>
    <submittedName>
        <fullName evidence="1">Uncharacterized protein</fullName>
    </submittedName>
</protein>
<sequence>MKVIFPQTEIVSPFKVGDKVRVHIATLYKKPPYEVIEGTVYQVRVAFPLLWATKANVEFELAELTFRYGVLPDTTNFPKMKEVENQLYDLPEVCLEECG</sequence>
<dbReference type="EMBL" id="JACIBY010000003">
    <property type="protein sequence ID" value="MBB3837802.1"/>
    <property type="molecule type" value="Genomic_DNA"/>
</dbReference>
<keyword evidence="2" id="KW-1185">Reference proteome</keyword>
<name>A0A7W5ZIA9_9BACT</name>
<dbReference type="AlphaFoldDB" id="A0A7W5ZIA9"/>
<gene>
    <name evidence="1" type="ORF">FHS57_001799</name>
</gene>
<comment type="caution">
    <text evidence="1">The sequence shown here is derived from an EMBL/GenBank/DDBJ whole genome shotgun (WGS) entry which is preliminary data.</text>
</comment>
<evidence type="ECO:0000313" key="2">
    <source>
        <dbReference type="Proteomes" id="UP000541352"/>
    </source>
</evidence>
<dbReference type="RefSeq" id="WP_183972639.1">
    <property type="nucleotide sequence ID" value="NZ_JACIBY010000003.1"/>
</dbReference>
<dbReference type="Proteomes" id="UP000541352">
    <property type="component" value="Unassembled WGS sequence"/>
</dbReference>
<proteinExistence type="predicted"/>